<proteinExistence type="predicted"/>
<dbReference type="AlphaFoldDB" id="A0A1V1NQF4"/>
<gene>
    <name evidence="1" type="ORF">OMM_15321</name>
</gene>
<dbReference type="EMBL" id="ATBP01003623">
    <property type="protein sequence ID" value="ETR64804.1"/>
    <property type="molecule type" value="Genomic_DNA"/>
</dbReference>
<sequence length="93" mass="10685">RQWGGFLKEAITKKADARLFTDPDQQYAKDVGMPFLVKTFWVLYNHQGGKHLTAFAAMVKRSELVGELFDYCLTLSRIFIPIITPNRFFAQNG</sequence>
<feature type="non-terminal residue" evidence="1">
    <location>
        <position position="1"/>
    </location>
</feature>
<comment type="caution">
    <text evidence="1">The sequence shown here is derived from an EMBL/GenBank/DDBJ whole genome shotgun (WGS) entry which is preliminary data.</text>
</comment>
<evidence type="ECO:0000313" key="2">
    <source>
        <dbReference type="Proteomes" id="UP000189670"/>
    </source>
</evidence>
<protein>
    <submittedName>
        <fullName evidence="1">Uncharacterized protein</fullName>
    </submittedName>
</protein>
<evidence type="ECO:0000313" key="1">
    <source>
        <dbReference type="EMBL" id="ETR64804.1"/>
    </source>
</evidence>
<accession>A0A1V1NQF4</accession>
<dbReference type="Proteomes" id="UP000189670">
    <property type="component" value="Unassembled WGS sequence"/>
</dbReference>
<reference evidence="2" key="1">
    <citation type="submission" date="2012-11" db="EMBL/GenBank/DDBJ databases">
        <authorList>
            <person name="Lucero-Rivera Y.E."/>
            <person name="Tovar-Ramirez D."/>
        </authorList>
    </citation>
    <scope>NUCLEOTIDE SEQUENCE [LARGE SCALE GENOMIC DNA]</scope>
    <source>
        <strain evidence="2">Araruama</strain>
    </source>
</reference>
<organism evidence="1 2">
    <name type="scientific">Candidatus Magnetoglobus multicellularis str. Araruama</name>
    <dbReference type="NCBI Taxonomy" id="890399"/>
    <lineage>
        <taxon>Bacteria</taxon>
        <taxon>Pseudomonadati</taxon>
        <taxon>Thermodesulfobacteriota</taxon>
        <taxon>Desulfobacteria</taxon>
        <taxon>Desulfobacterales</taxon>
        <taxon>Desulfobacteraceae</taxon>
        <taxon>Candidatus Magnetoglobus</taxon>
    </lineage>
</organism>
<name>A0A1V1NQF4_9BACT</name>